<proteinExistence type="inferred from homology"/>
<evidence type="ECO:0000256" key="5">
    <source>
        <dbReference type="ARBA" id="ARBA00022801"/>
    </source>
</evidence>
<organism evidence="8">
    <name type="scientific">hydrothermal vent metagenome</name>
    <dbReference type="NCBI Taxonomy" id="652676"/>
    <lineage>
        <taxon>unclassified sequences</taxon>
        <taxon>metagenomes</taxon>
        <taxon>ecological metagenomes</taxon>
    </lineage>
</organism>
<dbReference type="InterPro" id="IPR020084">
    <property type="entry name" value="NUDIX_hydrolase_CS"/>
</dbReference>
<evidence type="ECO:0000259" key="7">
    <source>
        <dbReference type="PROSITE" id="PS51462"/>
    </source>
</evidence>
<evidence type="ECO:0000256" key="1">
    <source>
        <dbReference type="ARBA" id="ARBA00001946"/>
    </source>
</evidence>
<dbReference type="InterPro" id="IPR020476">
    <property type="entry name" value="Nudix_hydrolase"/>
</dbReference>
<dbReference type="PROSITE" id="PS51462">
    <property type="entry name" value="NUDIX"/>
    <property type="match status" value="1"/>
</dbReference>
<dbReference type="InterPro" id="IPR000086">
    <property type="entry name" value="NUDIX_hydrolase_dom"/>
</dbReference>
<evidence type="ECO:0000256" key="4">
    <source>
        <dbReference type="ARBA" id="ARBA00015552"/>
    </source>
</evidence>
<reference evidence="8" key="1">
    <citation type="submission" date="2015-10" db="EMBL/GenBank/DDBJ databases">
        <authorList>
            <person name="Gilbert D.G."/>
        </authorList>
    </citation>
    <scope>NUCLEOTIDE SEQUENCE</scope>
</reference>
<feature type="domain" description="Nudix hydrolase" evidence="7">
    <location>
        <begin position="6"/>
        <end position="136"/>
    </location>
</feature>
<dbReference type="SUPFAM" id="SSF55811">
    <property type="entry name" value="Nudix"/>
    <property type="match status" value="1"/>
</dbReference>
<dbReference type="GO" id="GO:0017110">
    <property type="term" value="F:nucleoside diphosphate phosphatase activity"/>
    <property type="evidence" value="ECO:0007669"/>
    <property type="project" value="InterPro"/>
</dbReference>
<dbReference type="PANTHER" id="PTHR43222">
    <property type="entry name" value="NUDIX HYDROLASE 23"/>
    <property type="match status" value="1"/>
</dbReference>
<dbReference type="Pfam" id="PF00293">
    <property type="entry name" value="NUDIX"/>
    <property type="match status" value="1"/>
</dbReference>
<dbReference type="InterPro" id="IPR033713">
    <property type="entry name" value="NudJ"/>
</dbReference>
<keyword evidence="5 8" id="KW-0378">Hydrolase</keyword>
<dbReference type="Gene3D" id="3.90.79.10">
    <property type="entry name" value="Nucleoside Triphosphate Pyrophosphohydrolase"/>
    <property type="match status" value="1"/>
</dbReference>
<comment type="similarity">
    <text evidence="2">Belongs to the Nudix hydrolase family. NudJ subfamily.</text>
</comment>
<evidence type="ECO:0000256" key="6">
    <source>
        <dbReference type="ARBA" id="ARBA00022842"/>
    </source>
</evidence>
<dbReference type="PROSITE" id="PS00893">
    <property type="entry name" value="NUDIX_BOX"/>
    <property type="match status" value="1"/>
</dbReference>
<gene>
    <name evidence="8" type="ORF">MGWOODY_Tha258</name>
</gene>
<dbReference type="EMBL" id="CZQC01000004">
    <property type="protein sequence ID" value="CUS40104.1"/>
    <property type="molecule type" value="Genomic_DNA"/>
</dbReference>
<dbReference type="PRINTS" id="PR00502">
    <property type="entry name" value="NUDIXFAMILY"/>
</dbReference>
<keyword evidence="6" id="KW-0460">Magnesium</keyword>
<dbReference type="CDD" id="cd03675">
    <property type="entry name" value="NUDIX_Hydrolase"/>
    <property type="match status" value="1"/>
</dbReference>
<evidence type="ECO:0000256" key="3">
    <source>
        <dbReference type="ARBA" id="ARBA00011245"/>
    </source>
</evidence>
<comment type="cofactor">
    <cofactor evidence="1">
        <name>Mg(2+)</name>
        <dbReference type="ChEBI" id="CHEBI:18420"/>
    </cofactor>
</comment>
<dbReference type="GO" id="GO:0004787">
    <property type="term" value="F:thiamine diphosphate phosphatase activity"/>
    <property type="evidence" value="ECO:0007669"/>
    <property type="project" value="InterPro"/>
</dbReference>
<dbReference type="PANTHER" id="PTHR43222:SF11">
    <property type="entry name" value="PHOSPHATASE NUDJ"/>
    <property type="match status" value="1"/>
</dbReference>
<evidence type="ECO:0000256" key="2">
    <source>
        <dbReference type="ARBA" id="ARBA00007608"/>
    </source>
</evidence>
<protein>
    <recommendedName>
        <fullName evidence="4">Phosphatase NudJ</fullName>
    </recommendedName>
</protein>
<dbReference type="AlphaFoldDB" id="A0A160TB44"/>
<comment type="subunit">
    <text evidence="3">Monomer.</text>
</comment>
<dbReference type="InterPro" id="IPR015797">
    <property type="entry name" value="NUDIX_hydrolase-like_dom_sf"/>
</dbReference>
<dbReference type="GO" id="GO:0017111">
    <property type="term" value="F:ribonucleoside triphosphate phosphatase activity"/>
    <property type="evidence" value="ECO:0007669"/>
    <property type="project" value="InterPro"/>
</dbReference>
<accession>A0A160TB44</accession>
<name>A0A160TB44_9ZZZZ</name>
<evidence type="ECO:0000313" key="8">
    <source>
        <dbReference type="EMBL" id="CUS40104.1"/>
    </source>
</evidence>
<sequence>MNKRWTPHATVATIVVRDDRFLMVEELSGGEAVFNQPAGHIEAGETVEAAAIRETLEETGWHVAITGLLGLYTYTAPANGITYHRYCLIGEAINHDPNAELDEGIIGPQWLTIEELRASKRLRSPMVLTCAEDYISGRHYPLDIITEHP</sequence>